<dbReference type="RefSeq" id="WP_116706063.1">
    <property type="nucleotide sequence ID" value="NZ_QEKW01000001.1"/>
</dbReference>
<dbReference type="Proteomes" id="UP000245639">
    <property type="component" value="Unassembled WGS sequence"/>
</dbReference>
<dbReference type="GO" id="GO:0006417">
    <property type="term" value="P:regulation of translation"/>
    <property type="evidence" value="ECO:0007669"/>
    <property type="project" value="TreeGrafter"/>
</dbReference>
<dbReference type="GO" id="GO:0005886">
    <property type="term" value="C:plasma membrane"/>
    <property type="evidence" value="ECO:0007669"/>
    <property type="project" value="UniProtKB-SubCell"/>
</dbReference>
<evidence type="ECO:0000256" key="7">
    <source>
        <dbReference type="ARBA" id="ARBA00023136"/>
    </source>
</evidence>
<organism evidence="15 16">
    <name type="scientific">Actinomycetospora cinnamomea</name>
    <dbReference type="NCBI Taxonomy" id="663609"/>
    <lineage>
        <taxon>Bacteria</taxon>
        <taxon>Bacillati</taxon>
        <taxon>Actinomycetota</taxon>
        <taxon>Actinomycetes</taxon>
        <taxon>Pseudonocardiales</taxon>
        <taxon>Pseudonocardiaceae</taxon>
        <taxon>Actinomycetospora</taxon>
    </lineage>
</organism>
<evidence type="ECO:0000256" key="6">
    <source>
        <dbReference type="ARBA" id="ARBA00023015"/>
    </source>
</evidence>
<evidence type="ECO:0000256" key="4">
    <source>
        <dbReference type="ARBA" id="ARBA00022692"/>
    </source>
</evidence>
<name>A0A2U1FPR7_9PSEU</name>
<evidence type="ECO:0000256" key="2">
    <source>
        <dbReference type="ARBA" id="ARBA00004236"/>
    </source>
</evidence>
<evidence type="ECO:0000256" key="3">
    <source>
        <dbReference type="ARBA" id="ARBA00022475"/>
    </source>
</evidence>
<proteinExistence type="predicted"/>
<protein>
    <recommendedName>
        <fullName evidence="10">Regulator of SigK</fullName>
    </recommendedName>
    <alternativeName>
        <fullName evidence="9">Sigma-K anti-sigma factor RskA</fullName>
    </alternativeName>
</protein>
<evidence type="ECO:0000313" key="15">
    <source>
        <dbReference type="EMBL" id="PVZ14144.1"/>
    </source>
</evidence>
<keyword evidence="16" id="KW-1185">Reference proteome</keyword>
<evidence type="ECO:0000256" key="9">
    <source>
        <dbReference type="ARBA" id="ARBA00029829"/>
    </source>
</evidence>
<dbReference type="Gene3D" id="1.10.10.1320">
    <property type="entry name" value="Anti-sigma factor, zinc-finger domain"/>
    <property type="match status" value="1"/>
</dbReference>
<dbReference type="AlphaFoldDB" id="A0A2U1FPR7"/>
<keyword evidence="7 12" id="KW-0472">Membrane</keyword>
<evidence type="ECO:0000256" key="1">
    <source>
        <dbReference type="ARBA" id="ARBA00004167"/>
    </source>
</evidence>
<dbReference type="OrthoDB" id="5183209at2"/>
<keyword evidence="3" id="KW-1003">Cell membrane</keyword>
<evidence type="ECO:0000256" key="8">
    <source>
        <dbReference type="ARBA" id="ARBA00023163"/>
    </source>
</evidence>
<evidence type="ECO:0000259" key="14">
    <source>
        <dbReference type="Pfam" id="PF13490"/>
    </source>
</evidence>
<evidence type="ECO:0000256" key="12">
    <source>
        <dbReference type="SAM" id="Phobius"/>
    </source>
</evidence>
<keyword evidence="8" id="KW-0804">Transcription</keyword>
<evidence type="ECO:0000256" key="5">
    <source>
        <dbReference type="ARBA" id="ARBA00022989"/>
    </source>
</evidence>
<dbReference type="InterPro" id="IPR027383">
    <property type="entry name" value="Znf_put"/>
</dbReference>
<dbReference type="Pfam" id="PF10099">
    <property type="entry name" value="RskA_C"/>
    <property type="match status" value="1"/>
</dbReference>
<feature type="domain" description="Anti-sigma K factor RskA C-terminal" evidence="13">
    <location>
        <begin position="164"/>
        <end position="307"/>
    </location>
</feature>
<dbReference type="PANTHER" id="PTHR37461">
    <property type="entry name" value="ANTI-SIGMA-K FACTOR RSKA"/>
    <property type="match status" value="1"/>
</dbReference>
<sequence length="317" mass="32857">MSDDAVRTSGGHAHDHDALAVAFALHALDPDEERDFGAHLATCPACRHTVDETLETLGDLGGSVEPVDPPPQLRSRLLDAVAAEDDALDGWVDDAVDDAVDDGVDDAPTGDVPPTLWTSSPRRARDDAALDDTGRAAPAPARRRTEGSRVVPPRRRRATRWLAVAAAAAVVAAVAGLAVVTQSLRSERDTAAAQAQREAAVMDMLHDAGRPGVVHATLEDPQGAMVGMVVDDGTGPRVLTTGLDANATEEIYVLWGLANGTPRPLGTFDVAGQVPSVHSVPSSSEAPPFAGFALSLEPGRTAPASPTRVVASGQVGR</sequence>
<accession>A0A2U1FPR7</accession>
<evidence type="ECO:0000259" key="13">
    <source>
        <dbReference type="Pfam" id="PF10099"/>
    </source>
</evidence>
<feature type="domain" description="Putative zinc-finger" evidence="14">
    <location>
        <begin position="21"/>
        <end position="47"/>
    </location>
</feature>
<keyword evidence="5 12" id="KW-1133">Transmembrane helix</keyword>
<keyword evidence="6" id="KW-0805">Transcription regulation</keyword>
<comment type="caution">
    <text evidence="15">The sequence shown here is derived from an EMBL/GenBank/DDBJ whole genome shotgun (WGS) entry which is preliminary data.</text>
</comment>
<evidence type="ECO:0000256" key="11">
    <source>
        <dbReference type="SAM" id="MobiDB-lite"/>
    </source>
</evidence>
<feature type="compositionally biased region" description="Basic and acidic residues" evidence="11">
    <location>
        <begin position="123"/>
        <end position="134"/>
    </location>
</feature>
<dbReference type="Pfam" id="PF13490">
    <property type="entry name" value="zf-HC2"/>
    <property type="match status" value="1"/>
</dbReference>
<dbReference type="EMBL" id="QEKW01000001">
    <property type="protein sequence ID" value="PVZ14144.1"/>
    <property type="molecule type" value="Genomic_DNA"/>
</dbReference>
<evidence type="ECO:0000256" key="10">
    <source>
        <dbReference type="ARBA" id="ARBA00030803"/>
    </source>
</evidence>
<evidence type="ECO:0000313" key="16">
    <source>
        <dbReference type="Proteomes" id="UP000245639"/>
    </source>
</evidence>
<reference evidence="15 16" key="1">
    <citation type="submission" date="2018-04" db="EMBL/GenBank/DDBJ databases">
        <title>Genomic Encyclopedia of Type Strains, Phase IV (KMG-IV): sequencing the most valuable type-strain genomes for metagenomic binning, comparative biology and taxonomic classification.</title>
        <authorList>
            <person name="Goeker M."/>
        </authorList>
    </citation>
    <scope>NUCLEOTIDE SEQUENCE [LARGE SCALE GENOMIC DNA]</scope>
    <source>
        <strain evidence="15 16">DSM 45771</strain>
    </source>
</reference>
<feature type="transmembrane region" description="Helical" evidence="12">
    <location>
        <begin position="161"/>
        <end position="180"/>
    </location>
</feature>
<dbReference type="PANTHER" id="PTHR37461:SF1">
    <property type="entry name" value="ANTI-SIGMA-K FACTOR RSKA"/>
    <property type="match status" value="1"/>
</dbReference>
<dbReference type="InterPro" id="IPR018764">
    <property type="entry name" value="RskA_C"/>
</dbReference>
<dbReference type="GO" id="GO:0016989">
    <property type="term" value="F:sigma factor antagonist activity"/>
    <property type="evidence" value="ECO:0007669"/>
    <property type="project" value="TreeGrafter"/>
</dbReference>
<keyword evidence="4 12" id="KW-0812">Transmembrane</keyword>
<gene>
    <name evidence="15" type="ORF">C8D89_1015</name>
</gene>
<feature type="region of interest" description="Disordered" evidence="11">
    <location>
        <begin position="298"/>
        <end position="317"/>
    </location>
</feature>
<dbReference type="InterPro" id="IPR051474">
    <property type="entry name" value="Anti-sigma-K/W_factor"/>
</dbReference>
<dbReference type="InterPro" id="IPR041916">
    <property type="entry name" value="Anti_sigma_zinc_sf"/>
</dbReference>
<comment type="subcellular location">
    <subcellularLocation>
        <location evidence="2">Cell membrane</location>
    </subcellularLocation>
    <subcellularLocation>
        <location evidence="1">Membrane</location>
        <topology evidence="1">Single-pass membrane protein</topology>
    </subcellularLocation>
</comment>
<feature type="region of interest" description="Disordered" evidence="11">
    <location>
        <begin position="100"/>
        <end position="153"/>
    </location>
</feature>